<reference evidence="11 12" key="1">
    <citation type="journal article" date="2018" name="Int. J. Syst. Evol. Microbiol.">
        <title>Zhouia spongiae sp. nov., isolated from a marine sponge.</title>
        <authorList>
            <person name="Zhuang L."/>
            <person name="Lin B."/>
            <person name="Qin F."/>
            <person name="Luo L."/>
        </authorList>
    </citation>
    <scope>NUCLEOTIDE SEQUENCE [LARGE SCALE GENOMIC DNA]</scope>
    <source>
        <strain evidence="11 12">HN-Y44</strain>
    </source>
</reference>
<dbReference type="HAMAP" id="MF_00484">
    <property type="entry name" value="Glycogen_synth"/>
    <property type="match status" value="1"/>
</dbReference>
<proteinExistence type="inferred from homology"/>
<dbReference type="Proteomes" id="UP000829476">
    <property type="component" value="Chromosome"/>
</dbReference>
<evidence type="ECO:0000256" key="8">
    <source>
        <dbReference type="HAMAP-Rule" id="MF_00484"/>
    </source>
</evidence>
<name>A0ABY3YJT0_9FLAO</name>
<keyword evidence="6 8" id="KW-0808">Transferase</keyword>
<evidence type="ECO:0000256" key="2">
    <source>
        <dbReference type="ARBA" id="ARBA00002764"/>
    </source>
</evidence>
<feature type="domain" description="Glycosyl transferase family 1" evidence="9">
    <location>
        <begin position="283"/>
        <end position="407"/>
    </location>
</feature>
<gene>
    <name evidence="8" type="primary">glgA</name>
    <name evidence="11" type="ORF">MQE36_10010</name>
</gene>
<comment type="function">
    <text evidence="2 8">Synthesizes alpha-1,4-glucan chains using ADP-glucose.</text>
</comment>
<keyword evidence="7 8" id="KW-0320">Glycogen biosynthesis</keyword>
<dbReference type="Pfam" id="PF08323">
    <property type="entry name" value="Glyco_transf_5"/>
    <property type="match status" value="1"/>
</dbReference>
<feature type="domain" description="Starch synthase catalytic" evidence="10">
    <location>
        <begin position="2"/>
        <end position="231"/>
    </location>
</feature>
<evidence type="ECO:0000256" key="7">
    <source>
        <dbReference type="ARBA" id="ARBA00023056"/>
    </source>
</evidence>
<dbReference type="Gene3D" id="3.40.50.2000">
    <property type="entry name" value="Glycogen Phosphorylase B"/>
    <property type="match status" value="2"/>
</dbReference>
<dbReference type="PANTHER" id="PTHR45825">
    <property type="entry name" value="GRANULE-BOUND STARCH SYNTHASE 1, CHLOROPLASTIC/AMYLOPLASTIC"/>
    <property type="match status" value="1"/>
</dbReference>
<dbReference type="SUPFAM" id="SSF53756">
    <property type="entry name" value="UDP-Glycosyltransferase/glycogen phosphorylase"/>
    <property type="match status" value="1"/>
</dbReference>
<dbReference type="EMBL" id="CP094326">
    <property type="protein sequence ID" value="UNY97428.1"/>
    <property type="molecule type" value="Genomic_DNA"/>
</dbReference>
<evidence type="ECO:0000256" key="3">
    <source>
        <dbReference type="ARBA" id="ARBA00004964"/>
    </source>
</evidence>
<feature type="binding site" evidence="8">
    <location>
        <position position="15"/>
    </location>
    <ligand>
        <name>ADP-alpha-D-glucose</name>
        <dbReference type="ChEBI" id="CHEBI:57498"/>
    </ligand>
</feature>
<keyword evidence="5 8" id="KW-0328">Glycosyltransferase</keyword>
<dbReference type="InterPro" id="IPR011835">
    <property type="entry name" value="GS/SS"/>
</dbReference>
<protein>
    <recommendedName>
        <fullName evidence="8">Glycogen synthase</fullName>
        <ecNumber evidence="8">2.4.1.21</ecNumber>
    </recommendedName>
    <alternativeName>
        <fullName evidence="8">Starch [bacterial glycogen] synthase</fullName>
    </alternativeName>
</protein>
<dbReference type="Pfam" id="PF00534">
    <property type="entry name" value="Glycos_transf_1"/>
    <property type="match status" value="1"/>
</dbReference>
<dbReference type="RefSeq" id="WP_242935841.1">
    <property type="nucleotide sequence ID" value="NZ_CP094326.1"/>
</dbReference>
<accession>A0ABY3YJT0</accession>
<dbReference type="NCBIfam" id="TIGR02095">
    <property type="entry name" value="glgA"/>
    <property type="match status" value="1"/>
</dbReference>
<evidence type="ECO:0000256" key="6">
    <source>
        <dbReference type="ARBA" id="ARBA00022679"/>
    </source>
</evidence>
<sequence>MNVIHVSAECYPVAKVGGLADVVGALPKYQKELGVDAKVVMPFYSNKFTSEHKFESVYKDVLSMGGQVYDYEIFKLKRNFLGFEVLFIDIPVLLYRDYVYSYDDTDRFLAFQIAFMDWMLTFSERPSVIHCHDHHTGLIPFMAQESYKYKKLNKIPIVLTIHNAQYQGWFSHDKVGHIPSFDFSKVGLLDWNGQINPLAAGIKCAWKVTTVSPSYMEELQRSANGLESLLSHEHQKCMGILNGIDTEVWNPETDEFIVKNYVSRIVQSGKKDNKRWLCREFGLNISKPLFAFIGRLVGEKGADLLPEVIDAVLPENNCNFLILGSGHQETEDRLNALKEKYDGSYNAFIGYDEKLSHIIYAGADFLLMPSRVEPCGLNQMYSLRYGTIPIVRSIGGLKDTVIDIDDGGFGFCHDRVSLPEITDVIARAVRFYNEQPMVYKKNRKQLMRIDHSWDMSARQYLDLYNSLNPE</sequence>
<dbReference type="PANTHER" id="PTHR45825:SF11">
    <property type="entry name" value="ALPHA AMYLASE DOMAIN-CONTAINING PROTEIN"/>
    <property type="match status" value="1"/>
</dbReference>
<dbReference type="InterPro" id="IPR013534">
    <property type="entry name" value="Starch_synth_cat_dom"/>
</dbReference>
<comment type="pathway">
    <text evidence="3 8">Glycan biosynthesis; glycogen biosynthesis.</text>
</comment>
<organism evidence="11 12">
    <name type="scientific">Zhouia spongiae</name>
    <dbReference type="NCBI Taxonomy" id="2202721"/>
    <lineage>
        <taxon>Bacteria</taxon>
        <taxon>Pseudomonadati</taxon>
        <taxon>Bacteroidota</taxon>
        <taxon>Flavobacteriia</taxon>
        <taxon>Flavobacteriales</taxon>
        <taxon>Flavobacteriaceae</taxon>
        <taxon>Zhouia</taxon>
    </lineage>
</organism>
<dbReference type="CDD" id="cd03791">
    <property type="entry name" value="GT5_Glycogen_synthase_DULL1-like"/>
    <property type="match status" value="1"/>
</dbReference>
<dbReference type="EC" id="2.4.1.21" evidence="8"/>
<comment type="catalytic activity">
    <reaction evidence="1 8">
        <text>[(1-&gt;4)-alpha-D-glucosyl](n) + ADP-alpha-D-glucose = [(1-&gt;4)-alpha-D-glucosyl](n+1) + ADP + H(+)</text>
        <dbReference type="Rhea" id="RHEA:18189"/>
        <dbReference type="Rhea" id="RHEA-COMP:9584"/>
        <dbReference type="Rhea" id="RHEA-COMP:9587"/>
        <dbReference type="ChEBI" id="CHEBI:15378"/>
        <dbReference type="ChEBI" id="CHEBI:15444"/>
        <dbReference type="ChEBI" id="CHEBI:57498"/>
        <dbReference type="ChEBI" id="CHEBI:456216"/>
        <dbReference type="EC" id="2.4.1.21"/>
    </reaction>
</comment>
<evidence type="ECO:0000256" key="5">
    <source>
        <dbReference type="ARBA" id="ARBA00022676"/>
    </source>
</evidence>
<evidence type="ECO:0000313" key="11">
    <source>
        <dbReference type="EMBL" id="UNY97428.1"/>
    </source>
</evidence>
<evidence type="ECO:0000256" key="1">
    <source>
        <dbReference type="ARBA" id="ARBA00001478"/>
    </source>
</evidence>
<keyword evidence="12" id="KW-1185">Reference proteome</keyword>
<evidence type="ECO:0000256" key="4">
    <source>
        <dbReference type="ARBA" id="ARBA00010281"/>
    </source>
</evidence>
<comment type="similarity">
    <text evidence="4 8">Belongs to the glycosyltransferase 1 family. Bacterial/plant glycogen synthase subfamily.</text>
</comment>
<evidence type="ECO:0000259" key="10">
    <source>
        <dbReference type="Pfam" id="PF08323"/>
    </source>
</evidence>
<evidence type="ECO:0000313" key="12">
    <source>
        <dbReference type="Proteomes" id="UP000829476"/>
    </source>
</evidence>
<evidence type="ECO:0000259" key="9">
    <source>
        <dbReference type="Pfam" id="PF00534"/>
    </source>
</evidence>
<dbReference type="InterPro" id="IPR001296">
    <property type="entry name" value="Glyco_trans_1"/>
</dbReference>